<name>A0A8T0PDT0_PANVG</name>
<proteinExistence type="predicted"/>
<evidence type="ECO:0000313" key="3">
    <source>
        <dbReference type="Proteomes" id="UP000823388"/>
    </source>
</evidence>
<dbReference type="AlphaFoldDB" id="A0A8T0PDT0"/>
<dbReference type="EMBL" id="CM029052">
    <property type="protein sequence ID" value="KAG2557396.1"/>
    <property type="molecule type" value="Genomic_DNA"/>
</dbReference>
<gene>
    <name evidence="2" type="ORF">PVAP13_8NG255500</name>
</gene>
<evidence type="ECO:0000313" key="2">
    <source>
        <dbReference type="EMBL" id="KAG2557396.1"/>
    </source>
</evidence>
<sequence length="103" mass="11382">MVRARSSGLWSRDDAWSNDIARSSGHRHSMACNNGGPEQRQRREAVAAWGKQPAADLLCWGLPVEAAAWSHGADGWIAWRRGRDFLFQFFTRSEGAGGGVTRP</sequence>
<feature type="region of interest" description="Disordered" evidence="1">
    <location>
        <begin position="22"/>
        <end position="43"/>
    </location>
</feature>
<evidence type="ECO:0000256" key="1">
    <source>
        <dbReference type="SAM" id="MobiDB-lite"/>
    </source>
</evidence>
<reference evidence="2" key="1">
    <citation type="submission" date="2020-05" db="EMBL/GenBank/DDBJ databases">
        <title>WGS assembly of Panicum virgatum.</title>
        <authorList>
            <person name="Lovell J.T."/>
            <person name="Jenkins J."/>
            <person name="Shu S."/>
            <person name="Juenger T.E."/>
            <person name="Schmutz J."/>
        </authorList>
    </citation>
    <scope>NUCLEOTIDE SEQUENCE</scope>
    <source>
        <strain evidence="2">AP13</strain>
    </source>
</reference>
<protein>
    <submittedName>
        <fullName evidence="2">Uncharacterized protein</fullName>
    </submittedName>
</protein>
<comment type="caution">
    <text evidence="2">The sequence shown here is derived from an EMBL/GenBank/DDBJ whole genome shotgun (WGS) entry which is preliminary data.</text>
</comment>
<dbReference type="Proteomes" id="UP000823388">
    <property type="component" value="Chromosome 8N"/>
</dbReference>
<organism evidence="2 3">
    <name type="scientific">Panicum virgatum</name>
    <name type="common">Blackwell switchgrass</name>
    <dbReference type="NCBI Taxonomy" id="38727"/>
    <lineage>
        <taxon>Eukaryota</taxon>
        <taxon>Viridiplantae</taxon>
        <taxon>Streptophyta</taxon>
        <taxon>Embryophyta</taxon>
        <taxon>Tracheophyta</taxon>
        <taxon>Spermatophyta</taxon>
        <taxon>Magnoliopsida</taxon>
        <taxon>Liliopsida</taxon>
        <taxon>Poales</taxon>
        <taxon>Poaceae</taxon>
        <taxon>PACMAD clade</taxon>
        <taxon>Panicoideae</taxon>
        <taxon>Panicodae</taxon>
        <taxon>Paniceae</taxon>
        <taxon>Panicinae</taxon>
        <taxon>Panicum</taxon>
        <taxon>Panicum sect. Hiantes</taxon>
    </lineage>
</organism>
<accession>A0A8T0PDT0</accession>
<keyword evidence="3" id="KW-1185">Reference proteome</keyword>